<protein>
    <recommendedName>
        <fullName evidence="1">Retrotransposon gag domain-containing protein</fullName>
    </recommendedName>
</protein>
<gene>
    <name evidence="2" type="ORF">CTI12_AA426800</name>
</gene>
<evidence type="ECO:0000313" key="2">
    <source>
        <dbReference type="EMBL" id="PWA55425.1"/>
    </source>
</evidence>
<evidence type="ECO:0000313" key="3">
    <source>
        <dbReference type="Proteomes" id="UP000245207"/>
    </source>
</evidence>
<organism evidence="2 3">
    <name type="scientific">Artemisia annua</name>
    <name type="common">Sweet wormwood</name>
    <dbReference type="NCBI Taxonomy" id="35608"/>
    <lineage>
        <taxon>Eukaryota</taxon>
        <taxon>Viridiplantae</taxon>
        <taxon>Streptophyta</taxon>
        <taxon>Embryophyta</taxon>
        <taxon>Tracheophyta</taxon>
        <taxon>Spermatophyta</taxon>
        <taxon>Magnoliopsida</taxon>
        <taxon>eudicotyledons</taxon>
        <taxon>Gunneridae</taxon>
        <taxon>Pentapetalae</taxon>
        <taxon>asterids</taxon>
        <taxon>campanulids</taxon>
        <taxon>Asterales</taxon>
        <taxon>Asteraceae</taxon>
        <taxon>Asteroideae</taxon>
        <taxon>Anthemideae</taxon>
        <taxon>Artemisiinae</taxon>
        <taxon>Artemisia</taxon>
    </lineage>
</organism>
<keyword evidence="3" id="KW-1185">Reference proteome</keyword>
<dbReference type="InterPro" id="IPR005162">
    <property type="entry name" value="Retrotrans_gag_dom"/>
</dbReference>
<dbReference type="Pfam" id="PF03732">
    <property type="entry name" value="Retrotrans_gag"/>
    <property type="match status" value="1"/>
</dbReference>
<sequence>MIDFLPSYPHDPRTMEDFYRPTLINRGGPITPSSVSGTDFTLKNHMVRLIRQNCQFHGFRDEDANEHLNKYLAITQSMKQNGVSLDSIRLNLFPFSLSHDAENWFYTLKTHSINSWEEMFVKFLSKYFPRSKMIQLRRDILNFRQLPMESLFEAWERFKSLLRKCPDHNILLLDQILTFYNGITPSDRDKIMLAAGGAFRRKTPQEAYDLIKNMTLHHYQWDTEILTFYNGITPIDQDKIMLAAGGAFMRKIPQEAYDLIENMTLHHYQWDTEVQYDSPIMMSDHYFERVSVENKQTEVLNYITHNHQLGPGLPLTNDYSYSDDSESDEDEPCEIKNYEIKESPDTLSMGDKEVEIHPLENTDNLVPIPRVSEKPFDTISEKFNTTIMNPLFDFDPEFALISDNQIFDIYKESDESDTENDMDEVHIDSTQSTAQVQPPYIIPDPIDILHNSESLHEEFSYKLTHIDPIPPKDKDNEDDSISNYTSSLGEFSGELSHITAPPERDNLYYLEGNIDPGEGILYHDITLTNPPEDFGANNHKSLNDDIQIKENVKFAFKDEDLCLIVIKIFLLFFTFALTYPLLHSIRSEDFIFDPGIFAFHAVLRKISELDHFSLRKTPKMLTFVIFLKIPKMRKKRLGVKSKPKNIQNLDSNRPPKNVHFFLINVDLILEGSGSRGED</sequence>
<dbReference type="Proteomes" id="UP000245207">
    <property type="component" value="Unassembled WGS sequence"/>
</dbReference>
<dbReference type="AlphaFoldDB" id="A0A2U1M2D4"/>
<dbReference type="OrthoDB" id="1740797at2759"/>
<dbReference type="PANTHER" id="PTHR33223:SF11">
    <property type="entry name" value="ELEMENT PROTEIN, PUTATIVE-RELATED"/>
    <property type="match status" value="1"/>
</dbReference>
<name>A0A2U1M2D4_ARTAN</name>
<evidence type="ECO:0000259" key="1">
    <source>
        <dbReference type="Pfam" id="PF03732"/>
    </source>
</evidence>
<reference evidence="2 3" key="1">
    <citation type="journal article" date="2018" name="Mol. Plant">
        <title>The genome of Artemisia annua provides insight into the evolution of Asteraceae family and artemisinin biosynthesis.</title>
        <authorList>
            <person name="Shen Q."/>
            <person name="Zhang L."/>
            <person name="Liao Z."/>
            <person name="Wang S."/>
            <person name="Yan T."/>
            <person name="Shi P."/>
            <person name="Liu M."/>
            <person name="Fu X."/>
            <person name="Pan Q."/>
            <person name="Wang Y."/>
            <person name="Lv Z."/>
            <person name="Lu X."/>
            <person name="Zhang F."/>
            <person name="Jiang W."/>
            <person name="Ma Y."/>
            <person name="Chen M."/>
            <person name="Hao X."/>
            <person name="Li L."/>
            <person name="Tang Y."/>
            <person name="Lv G."/>
            <person name="Zhou Y."/>
            <person name="Sun X."/>
            <person name="Brodelius P.E."/>
            <person name="Rose J.K.C."/>
            <person name="Tang K."/>
        </authorList>
    </citation>
    <scope>NUCLEOTIDE SEQUENCE [LARGE SCALE GENOMIC DNA]</scope>
    <source>
        <strain evidence="3">cv. Huhao1</strain>
        <tissue evidence="2">Leaf</tissue>
    </source>
</reference>
<comment type="caution">
    <text evidence="2">The sequence shown here is derived from an EMBL/GenBank/DDBJ whole genome shotgun (WGS) entry which is preliminary data.</text>
</comment>
<proteinExistence type="predicted"/>
<accession>A0A2U1M2D4</accession>
<dbReference type="EMBL" id="PKPP01006758">
    <property type="protein sequence ID" value="PWA55425.1"/>
    <property type="molecule type" value="Genomic_DNA"/>
</dbReference>
<feature type="domain" description="Retrotransposon gag" evidence="1">
    <location>
        <begin position="92"/>
        <end position="184"/>
    </location>
</feature>
<dbReference type="PANTHER" id="PTHR33223">
    <property type="entry name" value="CCHC-TYPE DOMAIN-CONTAINING PROTEIN"/>
    <property type="match status" value="1"/>
</dbReference>